<dbReference type="RefSeq" id="WP_406720855.1">
    <property type="nucleotide sequence ID" value="NZ_CP135443.1"/>
</dbReference>
<gene>
    <name evidence="6" type="ORF">RPE78_13540</name>
</gene>
<keyword evidence="4" id="KW-0788">Thiol protease</keyword>
<proteinExistence type="inferred from homology"/>
<keyword evidence="3" id="KW-0378">Hydrolase</keyword>
<feature type="domain" description="NlpC/P60" evidence="5">
    <location>
        <begin position="1"/>
        <end position="143"/>
    </location>
</feature>
<evidence type="ECO:0000313" key="7">
    <source>
        <dbReference type="Proteomes" id="UP001623290"/>
    </source>
</evidence>
<dbReference type="Gene3D" id="3.90.1720.10">
    <property type="entry name" value="endopeptidase domain like (from Nostoc punctiforme)"/>
    <property type="match status" value="1"/>
</dbReference>
<protein>
    <submittedName>
        <fullName evidence="6">Peptidase</fullName>
    </submittedName>
</protein>
<dbReference type="PROSITE" id="PS51935">
    <property type="entry name" value="NLPC_P60"/>
    <property type="match status" value="1"/>
</dbReference>
<dbReference type="NCBIfam" id="TIGR02219">
    <property type="entry name" value="phage_NlpC_fam"/>
    <property type="match status" value="1"/>
</dbReference>
<evidence type="ECO:0000313" key="6">
    <source>
        <dbReference type="EMBL" id="WRY33681.1"/>
    </source>
</evidence>
<accession>A0ABZ1DY13</accession>
<dbReference type="InterPro" id="IPR000064">
    <property type="entry name" value="NLP_P60_dom"/>
</dbReference>
<keyword evidence="7" id="KW-1185">Reference proteome</keyword>
<comment type="similarity">
    <text evidence="1">Belongs to the peptidase C40 family.</text>
</comment>
<evidence type="ECO:0000256" key="4">
    <source>
        <dbReference type="ARBA" id="ARBA00022807"/>
    </source>
</evidence>
<organism evidence="6 7">
    <name type="scientific">Thioclava litoralis</name>
    <dbReference type="NCBI Taxonomy" id="3076557"/>
    <lineage>
        <taxon>Bacteria</taxon>
        <taxon>Pseudomonadati</taxon>
        <taxon>Pseudomonadota</taxon>
        <taxon>Alphaproteobacteria</taxon>
        <taxon>Rhodobacterales</taxon>
        <taxon>Paracoccaceae</taxon>
        <taxon>Thioclava</taxon>
    </lineage>
</organism>
<dbReference type="EMBL" id="CP135443">
    <property type="protein sequence ID" value="WRY33681.1"/>
    <property type="molecule type" value="Genomic_DNA"/>
</dbReference>
<name>A0ABZ1DY13_9RHOB</name>
<dbReference type="InterPro" id="IPR038765">
    <property type="entry name" value="Papain-like_cys_pep_sf"/>
</dbReference>
<reference evidence="6 7" key="1">
    <citation type="submission" date="2023-09" db="EMBL/GenBank/DDBJ databases">
        <title>Thioclava shenzhenensis sp. nov., a multidrug resistant bacteria-antagonizing species isolated from coastal seawater.</title>
        <authorList>
            <person name="Long M."/>
        </authorList>
    </citation>
    <scope>NUCLEOTIDE SEQUENCE [LARGE SCALE GENOMIC DNA]</scope>
    <source>
        <strain evidence="6 7">FTW29</strain>
    </source>
</reference>
<keyword evidence="2" id="KW-0645">Protease</keyword>
<evidence type="ECO:0000259" key="5">
    <source>
        <dbReference type="PROSITE" id="PS51935"/>
    </source>
</evidence>
<sequence>MTARSEVVFLARAWIGTPYSHQASCLQGGTDCLGLIRGIWRSLYGCEPELPAPYSADWAEAGGAEALWQAAARHLVPVQANDPFRMGQVLLFRMKPRAVAKHVGLLSERGPLRFIHAYGGHGVVENALSAPWRARLVARFDFPDVR</sequence>
<evidence type="ECO:0000256" key="3">
    <source>
        <dbReference type="ARBA" id="ARBA00022801"/>
    </source>
</evidence>
<dbReference type="InterPro" id="IPR011929">
    <property type="entry name" value="Phage_pept_NlpC/P60"/>
</dbReference>
<dbReference type="SUPFAM" id="SSF54001">
    <property type="entry name" value="Cysteine proteinases"/>
    <property type="match status" value="1"/>
</dbReference>
<dbReference type="Proteomes" id="UP001623290">
    <property type="component" value="Chromosome"/>
</dbReference>
<evidence type="ECO:0000256" key="2">
    <source>
        <dbReference type="ARBA" id="ARBA00022670"/>
    </source>
</evidence>
<evidence type="ECO:0000256" key="1">
    <source>
        <dbReference type="ARBA" id="ARBA00007074"/>
    </source>
</evidence>